<gene>
    <name evidence="1" type="ORF">IPP15_19430</name>
</gene>
<dbReference type="Proteomes" id="UP000808337">
    <property type="component" value="Unassembled WGS sequence"/>
</dbReference>
<proteinExistence type="predicted"/>
<accession>A0A9D7XRZ8</accession>
<dbReference type="AlphaFoldDB" id="A0A9D7XRZ8"/>
<name>A0A9D7XRZ8_9BACT</name>
<evidence type="ECO:0000313" key="2">
    <source>
        <dbReference type="Proteomes" id="UP000808337"/>
    </source>
</evidence>
<reference evidence="1 2" key="1">
    <citation type="submission" date="2020-10" db="EMBL/GenBank/DDBJ databases">
        <title>Connecting structure to function with the recovery of over 1000 high-quality activated sludge metagenome-assembled genomes encoding full-length rRNA genes using long-read sequencing.</title>
        <authorList>
            <person name="Singleton C.M."/>
            <person name="Petriglieri F."/>
            <person name="Kristensen J.M."/>
            <person name="Kirkegaard R.H."/>
            <person name="Michaelsen T.Y."/>
            <person name="Andersen M.H."/>
            <person name="Karst S.M."/>
            <person name="Dueholm M.S."/>
            <person name="Nielsen P.H."/>
            <person name="Albertsen M."/>
        </authorList>
    </citation>
    <scope>NUCLEOTIDE SEQUENCE [LARGE SCALE GENOMIC DNA]</scope>
    <source>
        <strain evidence="1">Ribe_18-Q3-R11-54_MAXAC.273</strain>
    </source>
</reference>
<comment type="caution">
    <text evidence="1">The sequence shown here is derived from an EMBL/GenBank/DDBJ whole genome shotgun (WGS) entry which is preliminary data.</text>
</comment>
<protein>
    <submittedName>
        <fullName evidence="1">Uncharacterized protein</fullName>
    </submittedName>
</protein>
<evidence type="ECO:0000313" key="1">
    <source>
        <dbReference type="EMBL" id="MBK9984506.1"/>
    </source>
</evidence>
<dbReference type="EMBL" id="JADKGY010000029">
    <property type="protein sequence ID" value="MBK9984506.1"/>
    <property type="molecule type" value="Genomic_DNA"/>
</dbReference>
<organism evidence="1 2">
    <name type="scientific">Candidatus Opimibacter skivensis</name>
    <dbReference type="NCBI Taxonomy" id="2982028"/>
    <lineage>
        <taxon>Bacteria</taxon>
        <taxon>Pseudomonadati</taxon>
        <taxon>Bacteroidota</taxon>
        <taxon>Saprospiria</taxon>
        <taxon>Saprospirales</taxon>
        <taxon>Saprospiraceae</taxon>
        <taxon>Candidatus Opimibacter</taxon>
    </lineage>
</organism>
<sequence>MSVFDSVRIIVYRFHEKGLEIFLVNSGLEEENWRIPFTNIAKYSETDVVVDYRFISLETDIQPDGTSSLTCAIEGDWHDIPSIRKLIKEDLKLVSSKIDMMDKIAIEKGTFFAIKEAFKKVMPNEYKVLHELKDILMHRNIVKNM</sequence>